<gene>
    <name evidence="1" type="ORF">LDJ79_13790</name>
</gene>
<comment type="caution">
    <text evidence="1">The sequence shown here is derived from an EMBL/GenBank/DDBJ whole genome shotgun (WGS) entry which is preliminary data.</text>
</comment>
<evidence type="ECO:0000313" key="1">
    <source>
        <dbReference type="EMBL" id="MCA2017193.1"/>
    </source>
</evidence>
<accession>A0ABS7YND5</accession>
<name>A0ABS7YND5_9VIBR</name>
<dbReference type="EMBL" id="JAIWIU010000094">
    <property type="protein sequence ID" value="MCA2017193.1"/>
    <property type="molecule type" value="Genomic_DNA"/>
</dbReference>
<proteinExistence type="predicted"/>
<evidence type="ECO:0000313" key="2">
    <source>
        <dbReference type="Proteomes" id="UP001199044"/>
    </source>
</evidence>
<dbReference type="RefSeq" id="WP_225250983.1">
    <property type="nucleotide sequence ID" value="NZ_JAIWIU010000094.1"/>
</dbReference>
<dbReference type="Proteomes" id="UP001199044">
    <property type="component" value="Unassembled WGS sequence"/>
</dbReference>
<organism evidence="1 2">
    <name type="scientific">Vibrio tritonius</name>
    <dbReference type="NCBI Taxonomy" id="1435069"/>
    <lineage>
        <taxon>Bacteria</taxon>
        <taxon>Pseudomonadati</taxon>
        <taxon>Pseudomonadota</taxon>
        <taxon>Gammaproteobacteria</taxon>
        <taxon>Vibrionales</taxon>
        <taxon>Vibrionaceae</taxon>
        <taxon>Vibrio</taxon>
    </lineage>
</organism>
<keyword evidence="2" id="KW-1185">Reference proteome</keyword>
<reference evidence="2" key="1">
    <citation type="submission" date="2023-07" db="EMBL/GenBank/DDBJ databases">
        <title>Molecular identification of indigenous halophilic bacteria isolated from red sea cost, biodegradation of synthetic dyes and assessment of degraded metabolite toxicity.</title>
        <authorList>
            <person name="Chaieb K."/>
            <person name="Altayb H.N."/>
        </authorList>
    </citation>
    <scope>NUCLEOTIDE SEQUENCE [LARGE SCALE GENOMIC DNA]</scope>
    <source>
        <strain evidence="2">K20</strain>
    </source>
</reference>
<protein>
    <submittedName>
        <fullName evidence="1">Uncharacterized protein</fullName>
    </submittedName>
</protein>
<sequence length="184" mass="21246">MKTNDIVSQNDQLERYLSAHRHSVLMDIGQCESRFSFWQESALTQVVLPIGTEMIAKRHFPHTPPTYDDIEYAINDIEDEIEKVAALIPLEGNGYQLISFNSYLRQLALACFVKEADIMVLPRTSLERLFGEYAEIVTGRPPRSYEPDISPLFYSQLLIFREYFHHLKFTQVTLVNSLSSLITK</sequence>